<feature type="non-terminal residue" evidence="1">
    <location>
        <position position="1"/>
    </location>
</feature>
<protein>
    <submittedName>
        <fullName evidence="1">Uncharacterized protein</fullName>
    </submittedName>
</protein>
<accession>A0A9D1S5Q8</accession>
<dbReference type="AlphaFoldDB" id="A0A9D1S5Q8"/>
<reference evidence="1" key="2">
    <citation type="journal article" date="2021" name="PeerJ">
        <title>Extensive microbial diversity within the chicken gut microbiome revealed by metagenomics and culture.</title>
        <authorList>
            <person name="Gilroy R."/>
            <person name="Ravi A."/>
            <person name="Getino M."/>
            <person name="Pursley I."/>
            <person name="Horton D.L."/>
            <person name="Alikhan N.F."/>
            <person name="Baker D."/>
            <person name="Gharbi K."/>
            <person name="Hall N."/>
            <person name="Watson M."/>
            <person name="Adriaenssens E.M."/>
            <person name="Foster-Nyarko E."/>
            <person name="Jarju S."/>
            <person name="Secka A."/>
            <person name="Antonio M."/>
            <person name="Oren A."/>
            <person name="Chaudhuri R.R."/>
            <person name="La Ragione R."/>
            <person name="Hildebrand F."/>
            <person name="Pallen M.J."/>
        </authorList>
    </citation>
    <scope>NUCLEOTIDE SEQUENCE</scope>
    <source>
        <strain evidence="1">ChiSjej4B22-9803</strain>
    </source>
</reference>
<gene>
    <name evidence="1" type="ORF">IAB04_02735</name>
</gene>
<comment type="caution">
    <text evidence="1">The sequence shown here is derived from an EMBL/GenBank/DDBJ whole genome shotgun (WGS) entry which is preliminary data.</text>
</comment>
<proteinExistence type="predicted"/>
<dbReference type="EMBL" id="DVND01000071">
    <property type="protein sequence ID" value="HIU48259.1"/>
    <property type="molecule type" value="Genomic_DNA"/>
</dbReference>
<reference evidence="1" key="1">
    <citation type="submission" date="2020-10" db="EMBL/GenBank/DDBJ databases">
        <authorList>
            <person name="Gilroy R."/>
        </authorList>
    </citation>
    <scope>NUCLEOTIDE SEQUENCE</scope>
    <source>
        <strain evidence="1">ChiSjej4B22-9803</strain>
    </source>
</reference>
<organism evidence="1 2">
    <name type="scientific">Candidatus Avimonoglobus intestinipullorum</name>
    <dbReference type="NCBI Taxonomy" id="2840699"/>
    <lineage>
        <taxon>Bacteria</taxon>
        <taxon>Bacillati</taxon>
        <taxon>Bacillota</taxon>
        <taxon>Clostridia</taxon>
        <taxon>Eubacteriales</taxon>
        <taxon>Candidatus Avimonoglobus</taxon>
    </lineage>
</organism>
<sequence>SDYYTGLYTDIYGDSSAEDGVLEINFSDKTNVIVYNYFYPEHVRLAAGTTGDIIASTIPQSYCLGDDRNIIPWDTLVDEDLPINFAFAKITNGEATDVFVINAP</sequence>
<dbReference type="Proteomes" id="UP000824111">
    <property type="component" value="Unassembled WGS sequence"/>
</dbReference>
<evidence type="ECO:0000313" key="1">
    <source>
        <dbReference type="EMBL" id="HIU48259.1"/>
    </source>
</evidence>
<evidence type="ECO:0000313" key="2">
    <source>
        <dbReference type="Proteomes" id="UP000824111"/>
    </source>
</evidence>
<name>A0A9D1S5Q8_9FIRM</name>